<dbReference type="NCBIfam" id="TIGR02801">
    <property type="entry name" value="tolR"/>
    <property type="match status" value="1"/>
</dbReference>
<evidence type="ECO:0000256" key="3">
    <source>
        <dbReference type="ARBA" id="ARBA00022475"/>
    </source>
</evidence>
<evidence type="ECO:0000313" key="11">
    <source>
        <dbReference type="EMBL" id="CAI8977316.1"/>
    </source>
</evidence>
<dbReference type="PANTHER" id="PTHR30558">
    <property type="entry name" value="EXBD MEMBRANE COMPONENT OF PMF-DRIVEN MACROMOLECULE IMPORT SYSTEM"/>
    <property type="match status" value="1"/>
</dbReference>
<dbReference type="Proteomes" id="UP001162030">
    <property type="component" value="Chromosome"/>
</dbReference>
<keyword evidence="12" id="KW-1185">Reference proteome</keyword>
<keyword evidence="9 10" id="KW-0131">Cell cycle</keyword>
<keyword evidence="4 10" id="KW-0997">Cell inner membrane</keyword>
<evidence type="ECO:0000313" key="12">
    <source>
        <dbReference type="Proteomes" id="UP001162030"/>
    </source>
</evidence>
<evidence type="ECO:0000256" key="1">
    <source>
        <dbReference type="ARBA" id="ARBA00004162"/>
    </source>
</evidence>
<comment type="subcellular location">
    <subcellularLocation>
        <location evidence="10">Cell inner membrane</location>
        <topology evidence="10">Single-pass membrane protein</topology>
    </subcellularLocation>
    <subcellularLocation>
        <location evidence="1">Cell membrane</location>
        <topology evidence="1">Single-pass membrane protein</topology>
    </subcellularLocation>
</comment>
<keyword evidence="6 10" id="KW-0812">Transmembrane</keyword>
<gene>
    <name evidence="10 11" type="primary">tolR</name>
    <name evidence="11" type="ORF">MSZNOR_5032</name>
</gene>
<evidence type="ECO:0000256" key="5">
    <source>
        <dbReference type="ARBA" id="ARBA00022618"/>
    </source>
</evidence>
<dbReference type="InterPro" id="IPR003400">
    <property type="entry name" value="ExbD"/>
</dbReference>
<evidence type="ECO:0000256" key="6">
    <source>
        <dbReference type="ARBA" id="ARBA00022692"/>
    </source>
</evidence>
<keyword evidence="3 10" id="KW-1003">Cell membrane</keyword>
<evidence type="ECO:0000256" key="10">
    <source>
        <dbReference type="HAMAP-Rule" id="MF_02203"/>
    </source>
</evidence>
<dbReference type="HAMAP" id="MF_02203">
    <property type="entry name" value="TolR"/>
    <property type="match status" value="1"/>
</dbReference>
<sequence length="148" mass="15782">MNVSSGGSGRGRRRRPMAEINVVPYIDVTLVLLIIFMVTAPLLQTGVDVDLPQAEARTIDPQQDLPIIVSIDAEGRLFVDAGNEGDVEVDSDELTVRVTDALQKKPGLPVLIRGDKTVNYGKVVSVMASLKNAGVPSVGLMTSPAEDE</sequence>
<accession>A0ABM9I9Q8</accession>
<evidence type="ECO:0000256" key="8">
    <source>
        <dbReference type="ARBA" id="ARBA00023136"/>
    </source>
</evidence>
<feature type="transmembrane region" description="Helical" evidence="10">
    <location>
        <begin position="22"/>
        <end position="43"/>
    </location>
</feature>
<keyword evidence="8 10" id="KW-0472">Membrane</keyword>
<proteinExistence type="inferred from homology"/>
<name>A0ABM9I9Q8_9GAMM</name>
<evidence type="ECO:0000256" key="7">
    <source>
        <dbReference type="ARBA" id="ARBA00022989"/>
    </source>
</evidence>
<comment type="similarity">
    <text evidence="2 10">Belongs to the ExbD/TolR family.</text>
</comment>
<dbReference type="InterPro" id="IPR014168">
    <property type="entry name" value="Tol-Pal_TolR"/>
</dbReference>
<dbReference type="EMBL" id="OX458333">
    <property type="protein sequence ID" value="CAI8977316.1"/>
    <property type="molecule type" value="Genomic_DNA"/>
</dbReference>
<reference evidence="11 12" key="1">
    <citation type="submission" date="2023-03" db="EMBL/GenBank/DDBJ databases">
        <authorList>
            <person name="Pearce D."/>
        </authorList>
    </citation>
    <scope>NUCLEOTIDE SEQUENCE [LARGE SCALE GENOMIC DNA]</scope>
    <source>
        <strain evidence="11">Msz</strain>
    </source>
</reference>
<comment type="function">
    <text evidence="10">Part of the Tol-Pal system, which plays a role in outer membrane invagination during cell division and is important for maintaining outer membrane integrity.</text>
</comment>
<evidence type="ECO:0000256" key="4">
    <source>
        <dbReference type="ARBA" id="ARBA00022519"/>
    </source>
</evidence>
<keyword evidence="5 10" id="KW-0132">Cell division</keyword>
<organism evidence="11 12">
    <name type="scientific">Methylocaldum szegediense</name>
    <dbReference type="NCBI Taxonomy" id="73780"/>
    <lineage>
        <taxon>Bacteria</taxon>
        <taxon>Pseudomonadati</taxon>
        <taxon>Pseudomonadota</taxon>
        <taxon>Gammaproteobacteria</taxon>
        <taxon>Methylococcales</taxon>
        <taxon>Methylococcaceae</taxon>
        <taxon>Methylocaldum</taxon>
    </lineage>
</organism>
<protein>
    <recommendedName>
        <fullName evidence="10">Tol-Pal system protein TolR</fullName>
    </recommendedName>
</protein>
<dbReference type="PANTHER" id="PTHR30558:SF7">
    <property type="entry name" value="TOL-PAL SYSTEM PROTEIN TOLR"/>
    <property type="match status" value="1"/>
</dbReference>
<comment type="subunit">
    <text evidence="10">The Tol-Pal system is composed of five core proteins: the inner membrane proteins TolA, TolQ and TolR, the periplasmic protein TolB and the outer membrane protein Pal. They form a network linking the inner and outer membranes and the peptidoglycan layer.</text>
</comment>
<dbReference type="Gene3D" id="3.30.420.270">
    <property type="match status" value="1"/>
</dbReference>
<dbReference type="Pfam" id="PF02472">
    <property type="entry name" value="ExbD"/>
    <property type="match status" value="1"/>
</dbReference>
<evidence type="ECO:0000256" key="9">
    <source>
        <dbReference type="ARBA" id="ARBA00023306"/>
    </source>
</evidence>
<evidence type="ECO:0000256" key="2">
    <source>
        <dbReference type="ARBA" id="ARBA00005811"/>
    </source>
</evidence>
<keyword evidence="7 10" id="KW-1133">Transmembrane helix</keyword>